<reference evidence="1 2" key="1">
    <citation type="submission" date="2016-06" db="EMBL/GenBank/DDBJ databases">
        <title>Comparative genomics of the ectomycorrhizal sister species Rhizopogon vinicolor and Rhizopogon vesiculosus (Basidiomycota: Boletales) reveals a divergence of the mating type B locus.</title>
        <authorList>
            <consortium name="DOE Joint Genome Institute"/>
            <person name="Mujic A.B."/>
            <person name="Kuo A."/>
            <person name="Tritt A."/>
            <person name="Lipzen A."/>
            <person name="Chen C."/>
            <person name="Johnson J."/>
            <person name="Sharma A."/>
            <person name="Barry K."/>
            <person name="Grigoriev I.V."/>
            <person name="Spatafora J.W."/>
        </authorList>
    </citation>
    <scope>NUCLEOTIDE SEQUENCE [LARGE SCALE GENOMIC DNA]</scope>
    <source>
        <strain evidence="1 2">AM-OR11-026</strain>
    </source>
</reference>
<sequence>MAVSICSLAFSFEVVSRGALLRFNNGTSLLKIPLILSSAIAVHISFALHRRPTSSKIVRRSFSNEFGSVQFLGKKSLLLPLT</sequence>
<evidence type="ECO:0000313" key="1">
    <source>
        <dbReference type="EMBL" id="OAX38609.1"/>
    </source>
</evidence>
<dbReference type="Proteomes" id="UP000092154">
    <property type="component" value="Unassembled WGS sequence"/>
</dbReference>
<name>A0A1B7N164_9AGAM</name>
<protein>
    <submittedName>
        <fullName evidence="1">Uncharacterized protein</fullName>
    </submittedName>
</protein>
<dbReference type="EMBL" id="KV448286">
    <property type="protein sequence ID" value="OAX38609.1"/>
    <property type="molecule type" value="Genomic_DNA"/>
</dbReference>
<keyword evidence="2" id="KW-1185">Reference proteome</keyword>
<dbReference type="InParanoid" id="A0A1B7N164"/>
<evidence type="ECO:0000313" key="2">
    <source>
        <dbReference type="Proteomes" id="UP000092154"/>
    </source>
</evidence>
<accession>A0A1B7N164</accession>
<proteinExistence type="predicted"/>
<dbReference type="AlphaFoldDB" id="A0A1B7N164"/>
<organism evidence="1 2">
    <name type="scientific">Rhizopogon vinicolor AM-OR11-026</name>
    <dbReference type="NCBI Taxonomy" id="1314800"/>
    <lineage>
        <taxon>Eukaryota</taxon>
        <taxon>Fungi</taxon>
        <taxon>Dikarya</taxon>
        <taxon>Basidiomycota</taxon>
        <taxon>Agaricomycotina</taxon>
        <taxon>Agaricomycetes</taxon>
        <taxon>Agaricomycetidae</taxon>
        <taxon>Boletales</taxon>
        <taxon>Suillineae</taxon>
        <taxon>Rhizopogonaceae</taxon>
        <taxon>Rhizopogon</taxon>
    </lineage>
</organism>
<gene>
    <name evidence="1" type="ORF">K503DRAFT_148816</name>
</gene>